<protein>
    <submittedName>
        <fullName evidence="1">DUF1566 domain-containing protein</fullName>
    </submittedName>
</protein>
<dbReference type="Proteomes" id="UP000593875">
    <property type="component" value="Chromosome"/>
</dbReference>
<gene>
    <name evidence="1" type="ORF">LPB04_19835</name>
</gene>
<dbReference type="EMBL" id="CP062941">
    <property type="protein sequence ID" value="QOL49148.1"/>
    <property type="molecule type" value="Genomic_DNA"/>
</dbReference>
<dbReference type="AlphaFoldDB" id="A0A7L9U2E9"/>
<sequence length="123" mass="13923">MGIYMQLRDTLKEGEHYAGIILGKDGGPDHHLILLPGDAADVGWPGALDWAAAQGGELPNRRELSLLFANLREQFEREWYWSSEPHETRAQLVWGENFASGIQTVYGRPFRGHARAIRRVLIE</sequence>
<reference evidence="1 2" key="1">
    <citation type="submission" date="2020-10" db="EMBL/GenBank/DDBJ databases">
        <title>Genome sequencing of Massilia sp. LPB0304.</title>
        <authorList>
            <person name="Kim J."/>
        </authorList>
    </citation>
    <scope>NUCLEOTIDE SEQUENCE [LARGE SCALE GENOMIC DNA]</scope>
    <source>
        <strain evidence="1 2">LPB0304</strain>
    </source>
</reference>
<accession>A0A7L9U2E9</accession>
<evidence type="ECO:0000313" key="2">
    <source>
        <dbReference type="Proteomes" id="UP000593875"/>
    </source>
</evidence>
<organism evidence="1 2">
    <name type="scientific">Massilia litorea</name>
    <dbReference type="NCBI Taxonomy" id="2769491"/>
    <lineage>
        <taxon>Bacteria</taxon>
        <taxon>Pseudomonadati</taxon>
        <taxon>Pseudomonadota</taxon>
        <taxon>Betaproteobacteria</taxon>
        <taxon>Burkholderiales</taxon>
        <taxon>Oxalobacteraceae</taxon>
        <taxon>Telluria group</taxon>
        <taxon>Massilia</taxon>
    </lineage>
</organism>
<dbReference type="KEGG" id="mlir:LPB04_19835"/>
<proteinExistence type="predicted"/>
<name>A0A7L9U2E9_9BURK</name>
<evidence type="ECO:0000313" key="1">
    <source>
        <dbReference type="EMBL" id="QOL49148.1"/>
    </source>
</evidence>
<keyword evidence="2" id="KW-1185">Reference proteome</keyword>